<feature type="signal peptide" evidence="1">
    <location>
        <begin position="1"/>
        <end position="15"/>
    </location>
</feature>
<accession>A0A4Y9T6L9</accession>
<reference evidence="2 3" key="1">
    <citation type="submission" date="2019-03" db="EMBL/GenBank/DDBJ databases">
        <title>Draft genome of Massilia hortus sp. nov., a novel bacterial species of the Oxalobacteraceae family.</title>
        <authorList>
            <person name="Peta V."/>
            <person name="Raths R."/>
            <person name="Bucking H."/>
        </authorList>
    </citation>
    <scope>NUCLEOTIDE SEQUENCE [LARGE SCALE GENOMIC DNA]</scope>
    <source>
        <strain evidence="2 3">ONC3</strain>
    </source>
</reference>
<dbReference type="Gene3D" id="2.40.160.20">
    <property type="match status" value="1"/>
</dbReference>
<sequence>MAAVLLCAFATAAHAGTLFNKIDPAPQSEFRVNSGFLTAHFDSGKGLNGENHGLGGEYKFLGTMSATVGRFYNSNRQYSNYAGVIWQPYAMGPVRVGASIAMFNGYPHMRGGGWFPAAIPTATWEYQRFGVNVGVVPSYKDRLYGGVSIQFKFKLSE</sequence>
<dbReference type="OrthoDB" id="8848687at2"/>
<evidence type="ECO:0000256" key="1">
    <source>
        <dbReference type="SAM" id="SignalP"/>
    </source>
</evidence>
<dbReference type="Proteomes" id="UP000297258">
    <property type="component" value="Unassembled WGS sequence"/>
</dbReference>
<evidence type="ECO:0000313" key="2">
    <source>
        <dbReference type="EMBL" id="TFW33018.1"/>
    </source>
</evidence>
<dbReference type="EMBL" id="SPUM01000047">
    <property type="protein sequence ID" value="TFW33018.1"/>
    <property type="molecule type" value="Genomic_DNA"/>
</dbReference>
<keyword evidence="1" id="KW-0732">Signal</keyword>
<protein>
    <submittedName>
        <fullName evidence="2">Uncharacterized protein</fullName>
    </submittedName>
</protein>
<evidence type="ECO:0000313" key="3">
    <source>
        <dbReference type="Proteomes" id="UP000297258"/>
    </source>
</evidence>
<comment type="caution">
    <text evidence="2">The sequence shown here is derived from an EMBL/GenBank/DDBJ whole genome shotgun (WGS) entry which is preliminary data.</text>
</comment>
<feature type="chain" id="PRO_5021339988" evidence="1">
    <location>
        <begin position="16"/>
        <end position="157"/>
    </location>
</feature>
<proteinExistence type="predicted"/>
<gene>
    <name evidence="2" type="ORF">E4O92_08725</name>
</gene>
<dbReference type="AlphaFoldDB" id="A0A4Y9T6L9"/>
<keyword evidence="3" id="KW-1185">Reference proteome</keyword>
<organism evidence="2 3">
    <name type="scientific">Massilia horti</name>
    <dbReference type="NCBI Taxonomy" id="2562153"/>
    <lineage>
        <taxon>Bacteria</taxon>
        <taxon>Pseudomonadati</taxon>
        <taxon>Pseudomonadota</taxon>
        <taxon>Betaproteobacteria</taxon>
        <taxon>Burkholderiales</taxon>
        <taxon>Oxalobacteraceae</taxon>
        <taxon>Telluria group</taxon>
        <taxon>Massilia</taxon>
    </lineage>
</organism>
<name>A0A4Y9T6L9_9BURK</name>